<dbReference type="EnsemblPlants" id="KQK88612">
    <property type="protein sequence ID" value="KQK88612"/>
    <property type="gene ID" value="SETIT_038418mg"/>
</dbReference>
<evidence type="ECO:0000313" key="1">
    <source>
        <dbReference type="EnsemblPlants" id="KQK88612"/>
    </source>
</evidence>
<dbReference type="InParanoid" id="K4AHR1"/>
<dbReference type="Gramene" id="KQK88612">
    <property type="protein sequence ID" value="KQK88612"/>
    <property type="gene ID" value="SETIT_038418mg"/>
</dbReference>
<dbReference type="AlphaFoldDB" id="K4AHR1"/>
<accession>K4AHR1</accession>
<organism evidence="1 2">
    <name type="scientific">Setaria italica</name>
    <name type="common">Foxtail millet</name>
    <name type="synonym">Panicum italicum</name>
    <dbReference type="NCBI Taxonomy" id="4555"/>
    <lineage>
        <taxon>Eukaryota</taxon>
        <taxon>Viridiplantae</taxon>
        <taxon>Streptophyta</taxon>
        <taxon>Embryophyta</taxon>
        <taxon>Tracheophyta</taxon>
        <taxon>Spermatophyta</taxon>
        <taxon>Magnoliopsida</taxon>
        <taxon>Liliopsida</taxon>
        <taxon>Poales</taxon>
        <taxon>Poaceae</taxon>
        <taxon>PACMAD clade</taxon>
        <taxon>Panicoideae</taxon>
        <taxon>Panicodae</taxon>
        <taxon>Paniceae</taxon>
        <taxon>Cenchrinae</taxon>
        <taxon>Setaria</taxon>
    </lineage>
</organism>
<dbReference type="HOGENOM" id="CLU_2853992_0_0_1"/>
<name>K4AHR1_SETIT</name>
<reference evidence="1" key="2">
    <citation type="submission" date="2018-08" db="UniProtKB">
        <authorList>
            <consortium name="EnsemblPlants"/>
        </authorList>
    </citation>
    <scope>IDENTIFICATION</scope>
    <source>
        <strain evidence="1">Yugu1</strain>
    </source>
</reference>
<sequence>MQQVKQRLIIIAIIDRIHGNHVERRSKARHPYKPCHAKTYLIIQLPFLQKGGHFLYAGFVHLLVF</sequence>
<dbReference type="EMBL" id="AGNK02005555">
    <property type="status" value="NOT_ANNOTATED_CDS"/>
    <property type="molecule type" value="Genomic_DNA"/>
</dbReference>
<dbReference type="Proteomes" id="UP000004995">
    <property type="component" value="Unassembled WGS sequence"/>
</dbReference>
<proteinExistence type="predicted"/>
<evidence type="ECO:0000313" key="2">
    <source>
        <dbReference type="Proteomes" id="UP000004995"/>
    </source>
</evidence>
<reference evidence="2" key="1">
    <citation type="journal article" date="2012" name="Nat. Biotechnol.">
        <title>Reference genome sequence of the model plant Setaria.</title>
        <authorList>
            <person name="Bennetzen J.L."/>
            <person name="Schmutz J."/>
            <person name="Wang H."/>
            <person name="Percifield R."/>
            <person name="Hawkins J."/>
            <person name="Pontaroli A.C."/>
            <person name="Estep M."/>
            <person name="Feng L."/>
            <person name="Vaughn J.N."/>
            <person name="Grimwood J."/>
            <person name="Jenkins J."/>
            <person name="Barry K."/>
            <person name="Lindquist E."/>
            <person name="Hellsten U."/>
            <person name="Deshpande S."/>
            <person name="Wang X."/>
            <person name="Wu X."/>
            <person name="Mitros T."/>
            <person name="Triplett J."/>
            <person name="Yang X."/>
            <person name="Ye C.Y."/>
            <person name="Mauro-Herrera M."/>
            <person name="Wang L."/>
            <person name="Li P."/>
            <person name="Sharma M."/>
            <person name="Sharma R."/>
            <person name="Ronald P.C."/>
            <person name="Panaud O."/>
            <person name="Kellogg E.A."/>
            <person name="Brutnell T.P."/>
            <person name="Doust A.N."/>
            <person name="Tuskan G.A."/>
            <person name="Rokhsar D."/>
            <person name="Devos K.M."/>
        </authorList>
    </citation>
    <scope>NUCLEOTIDE SEQUENCE [LARGE SCALE GENOMIC DNA]</scope>
    <source>
        <strain evidence="2">cv. Yugu1</strain>
    </source>
</reference>
<keyword evidence="2" id="KW-1185">Reference proteome</keyword>
<protein>
    <submittedName>
        <fullName evidence="1">Uncharacterized protein</fullName>
    </submittedName>
</protein>